<name>A0ACC3S6C2_9PEZI</name>
<sequence>MQKGGAASDTTYPSRNVSRESGIDWRQGSDESPPSPINELGDGEFSDFKFYAESGMSESPELKRAEVATYHSPHARTSDSKVNTQVAVVRMNTVRRHKASESFDANDDTRSIMSGHGVVETDAATDEESHYEDAPSEMPAVTPHEQREDAFDYQHFFLHSAMGTLSRSRSSSVSTASTMTARGPSTQDDLVPATPETPETLKLIERNLHKRTISADSLASVETFETAKEARSTPITPLDEAGRTQWPVLPTKDGHVRQRSGDRVDSGMGVRTLKRRSPPQSIHYAGIDMPQPPASVAVAALTDPKARQLGLKDKAMLFTLIESLKDLCLKLQTEDEGSYESKGLRRRLDEARRVLDGVPFADA</sequence>
<evidence type="ECO:0000313" key="1">
    <source>
        <dbReference type="EMBL" id="KAK8196800.1"/>
    </source>
</evidence>
<dbReference type="Proteomes" id="UP001320706">
    <property type="component" value="Unassembled WGS sequence"/>
</dbReference>
<organism evidence="1 2">
    <name type="scientific">Zalaria obscura</name>
    <dbReference type="NCBI Taxonomy" id="2024903"/>
    <lineage>
        <taxon>Eukaryota</taxon>
        <taxon>Fungi</taxon>
        <taxon>Dikarya</taxon>
        <taxon>Ascomycota</taxon>
        <taxon>Pezizomycotina</taxon>
        <taxon>Dothideomycetes</taxon>
        <taxon>Dothideomycetidae</taxon>
        <taxon>Dothideales</taxon>
        <taxon>Zalariaceae</taxon>
        <taxon>Zalaria</taxon>
    </lineage>
</organism>
<keyword evidence="2" id="KW-1185">Reference proteome</keyword>
<comment type="caution">
    <text evidence="1">The sequence shown here is derived from an EMBL/GenBank/DDBJ whole genome shotgun (WGS) entry which is preliminary data.</text>
</comment>
<dbReference type="EMBL" id="JAMKPW020000041">
    <property type="protein sequence ID" value="KAK8196800.1"/>
    <property type="molecule type" value="Genomic_DNA"/>
</dbReference>
<accession>A0ACC3S6C2</accession>
<reference evidence="1" key="1">
    <citation type="submission" date="2024-02" db="EMBL/GenBank/DDBJ databases">
        <title>Metagenome Assembled Genome of Zalaria obscura JY119.</title>
        <authorList>
            <person name="Vighnesh L."/>
            <person name="Jagadeeshwari U."/>
            <person name="Venkata Ramana C."/>
            <person name="Sasikala C."/>
        </authorList>
    </citation>
    <scope>NUCLEOTIDE SEQUENCE</scope>
    <source>
        <strain evidence="1">JY119</strain>
    </source>
</reference>
<gene>
    <name evidence="1" type="ORF">M8818_006967</name>
</gene>
<protein>
    <submittedName>
        <fullName evidence="1">Uncharacterized protein</fullName>
    </submittedName>
</protein>
<proteinExistence type="predicted"/>
<evidence type="ECO:0000313" key="2">
    <source>
        <dbReference type="Proteomes" id="UP001320706"/>
    </source>
</evidence>